<sequence>MKKMKKRTSSQHLSTAMKALVDRWTIKLLSTATSQLLTDPIFQQLQVFWKPEFSSDCRQL</sequence>
<evidence type="ECO:0000313" key="1">
    <source>
        <dbReference type="EMBL" id="MQM00930.1"/>
    </source>
</evidence>
<accession>A0A843WD66</accession>
<protein>
    <submittedName>
        <fullName evidence="1">Uncharacterized protein</fullName>
    </submittedName>
</protein>
<dbReference type="EMBL" id="NMUH01002586">
    <property type="protein sequence ID" value="MQM00930.1"/>
    <property type="molecule type" value="Genomic_DNA"/>
</dbReference>
<comment type="caution">
    <text evidence="1">The sequence shown here is derived from an EMBL/GenBank/DDBJ whole genome shotgun (WGS) entry which is preliminary data.</text>
</comment>
<keyword evidence="2" id="KW-1185">Reference proteome</keyword>
<proteinExistence type="predicted"/>
<dbReference type="AlphaFoldDB" id="A0A843WD66"/>
<evidence type="ECO:0000313" key="2">
    <source>
        <dbReference type="Proteomes" id="UP000652761"/>
    </source>
</evidence>
<feature type="non-terminal residue" evidence="1">
    <location>
        <position position="60"/>
    </location>
</feature>
<name>A0A843WD66_COLES</name>
<gene>
    <name evidence="1" type="ORF">Taro_033674</name>
</gene>
<reference evidence="1" key="1">
    <citation type="submission" date="2017-07" db="EMBL/GenBank/DDBJ databases">
        <title>Taro Niue Genome Assembly and Annotation.</title>
        <authorList>
            <person name="Atibalentja N."/>
            <person name="Keating K."/>
            <person name="Fields C.J."/>
        </authorList>
    </citation>
    <scope>NUCLEOTIDE SEQUENCE</scope>
    <source>
        <strain evidence="1">Niue_2</strain>
        <tissue evidence="1">Leaf</tissue>
    </source>
</reference>
<organism evidence="1 2">
    <name type="scientific">Colocasia esculenta</name>
    <name type="common">Wild taro</name>
    <name type="synonym">Arum esculentum</name>
    <dbReference type="NCBI Taxonomy" id="4460"/>
    <lineage>
        <taxon>Eukaryota</taxon>
        <taxon>Viridiplantae</taxon>
        <taxon>Streptophyta</taxon>
        <taxon>Embryophyta</taxon>
        <taxon>Tracheophyta</taxon>
        <taxon>Spermatophyta</taxon>
        <taxon>Magnoliopsida</taxon>
        <taxon>Liliopsida</taxon>
        <taxon>Araceae</taxon>
        <taxon>Aroideae</taxon>
        <taxon>Colocasieae</taxon>
        <taxon>Colocasia</taxon>
    </lineage>
</organism>
<dbReference type="Proteomes" id="UP000652761">
    <property type="component" value="Unassembled WGS sequence"/>
</dbReference>